<feature type="transmembrane region" description="Helical" evidence="18">
    <location>
        <begin position="1150"/>
        <end position="1170"/>
    </location>
</feature>
<protein>
    <recommendedName>
        <fullName evidence="4">adenylate cyclase</fullName>
        <ecNumber evidence="4">4.6.1.1</ecNumber>
    </recommendedName>
</protein>
<dbReference type="Pfam" id="PF16214">
    <property type="entry name" value="AC_N"/>
    <property type="match status" value="1"/>
</dbReference>
<evidence type="ECO:0000256" key="3">
    <source>
        <dbReference type="ARBA" id="ARBA00004141"/>
    </source>
</evidence>
<dbReference type="InterPro" id="IPR029787">
    <property type="entry name" value="Nucleotide_cyclase"/>
</dbReference>
<keyword evidence="9" id="KW-0067">ATP-binding</keyword>
<feature type="domain" description="Guanylate cyclase" evidence="19">
    <location>
        <begin position="1301"/>
        <end position="1438"/>
    </location>
</feature>
<keyword evidence="11 18" id="KW-1133">Transmembrane helix</keyword>
<dbReference type="PROSITE" id="PS50125">
    <property type="entry name" value="GUANYLATE_CYCLASE_2"/>
    <property type="match status" value="2"/>
</dbReference>
<dbReference type="SMART" id="SM00044">
    <property type="entry name" value="CYCc"/>
    <property type="match status" value="2"/>
</dbReference>
<dbReference type="PROSITE" id="PS00452">
    <property type="entry name" value="GUANYLATE_CYCLASE_1"/>
    <property type="match status" value="2"/>
</dbReference>
<evidence type="ECO:0000313" key="21">
    <source>
        <dbReference type="RefSeq" id="XP_027203098.1"/>
    </source>
</evidence>
<feature type="transmembrane region" description="Helical" evidence="18">
    <location>
        <begin position="964"/>
        <end position="985"/>
    </location>
</feature>
<feature type="transmembrane region" description="Helical" evidence="18">
    <location>
        <begin position="1176"/>
        <end position="1196"/>
    </location>
</feature>
<dbReference type="OrthoDB" id="2107370at2759"/>
<feature type="region of interest" description="Disordered" evidence="17">
    <location>
        <begin position="80"/>
        <end position="101"/>
    </location>
</feature>
<dbReference type="InterPro" id="IPR001054">
    <property type="entry name" value="A/G_cyclase"/>
</dbReference>
<dbReference type="OMA" id="DQCIEIE"/>
<dbReference type="Proteomes" id="UP000515146">
    <property type="component" value="Unplaced"/>
</dbReference>
<evidence type="ECO:0000256" key="2">
    <source>
        <dbReference type="ARBA" id="ARBA00001946"/>
    </source>
</evidence>
<keyword evidence="10" id="KW-0460">Magnesium</keyword>
<evidence type="ECO:0000256" key="15">
    <source>
        <dbReference type="ARBA" id="ARBA00023239"/>
    </source>
</evidence>
<comment type="similarity">
    <text evidence="16">Belongs to the adenylyl cyclase class-4/guanylyl cyclase family.</text>
</comment>
<accession>A0A6P6YCC8</accession>
<reference evidence="21" key="1">
    <citation type="submission" date="2025-08" db="UniProtKB">
        <authorList>
            <consortium name="RefSeq"/>
        </authorList>
    </citation>
    <scope>IDENTIFICATION</scope>
    <source>
        <strain evidence="21">Airmid</strain>
    </source>
</reference>
<feature type="transmembrane region" description="Helical" evidence="18">
    <location>
        <begin position="47"/>
        <end position="67"/>
    </location>
</feature>
<evidence type="ECO:0000256" key="11">
    <source>
        <dbReference type="ARBA" id="ARBA00022989"/>
    </source>
</evidence>
<feature type="compositionally biased region" description="Polar residues" evidence="17">
    <location>
        <begin position="1519"/>
        <end position="1532"/>
    </location>
</feature>
<evidence type="ECO:0000256" key="6">
    <source>
        <dbReference type="ARBA" id="ARBA00022723"/>
    </source>
</evidence>
<dbReference type="PANTHER" id="PTHR45627">
    <property type="entry name" value="ADENYLATE CYCLASE TYPE 1"/>
    <property type="match status" value="1"/>
</dbReference>
<feature type="transmembrane region" description="Helical" evidence="18">
    <location>
        <begin position="185"/>
        <end position="205"/>
    </location>
</feature>
<dbReference type="InParanoid" id="A0A6P6YCC8"/>
<dbReference type="GO" id="GO:0006171">
    <property type="term" value="P:cAMP biosynthetic process"/>
    <property type="evidence" value="ECO:0007669"/>
    <property type="project" value="UniProtKB-KW"/>
</dbReference>
<feature type="compositionally biased region" description="Basic residues" evidence="17">
    <location>
        <begin position="87"/>
        <end position="101"/>
    </location>
</feature>
<keyword evidence="20" id="KW-1185">Reference proteome</keyword>
<evidence type="ECO:0000256" key="16">
    <source>
        <dbReference type="RuleBase" id="RU000405"/>
    </source>
</evidence>
<evidence type="ECO:0000256" key="14">
    <source>
        <dbReference type="ARBA" id="ARBA00023180"/>
    </source>
</evidence>
<feature type="compositionally biased region" description="Low complexity" evidence="17">
    <location>
        <begin position="700"/>
        <end position="714"/>
    </location>
</feature>
<dbReference type="CDD" id="cd07302">
    <property type="entry name" value="CHD"/>
    <property type="match status" value="2"/>
</dbReference>
<keyword evidence="12" id="KW-0115">cAMP biosynthesis</keyword>
<gene>
    <name evidence="21" type="primary">LOC113796993</name>
</gene>
<sequence length="1665" mass="191546">MSTSFALENCSSSYKGILLLNLTNQFKDKHLESAYQRYSQRQRQKSLVIVNVIDIIIKIIFLLAYFLSINLSKIISSPLTQQQQNPHHNHHHRNHYHHQRHRNIRSNANTDESHDRHPLSFSFGLNEIISNSLRQNYPNNDNDNKLLLNLQISAILRAFFTLIWITLNLIVISLITCWKRFANNHLYIGALISWIIFTIEGQMGFDPQLSYISRSTINVPHQSTTPTTNIIDSYDGAAIWHTFLTILIIYSMLPLPLLWSAFCAIITSAIDLTFRIVHLSQQQTNYQQQQQLIFANLCLYSCINLISLYTKYLTDCAQRNAFLETRRSIETRYKIEFENSKQEKLLLSVLPRFVAMEIITDLASQEQCGQQTRGNNLLPTQFHKIYIHCYKDVSILFADIQGFTALASRCSAQELVGVLNDLYARFDRKAEENHCHRIKLLGDCYYCVCGLPKARTDHAHCCVEMGLHMIEDIKRVRQKTGVDLNMRIGIHSGSVLCGVIGLQKWQFDVWSNDVTLANHMESGGLPGRVHISARTKDYLNNQYELEPGMGEHRDQYLREHNVETFFIRQDKPTKWNPLKAEDSNKIVDSINTHSTTDNKIIDKNCKQQQIVENSVIDLEKIVTTTTITISPKAIDSVCDGGFNNNNDLKNLKSTANQPIDSTIIDTSQQQQQQLSSFKKKHKSFRNLLTKRIDHHHHHVTTATNSSTSSIHSNSDLLLPSSNVVTITIDGEHESNHNNNNNVGKNNNMDETGDWLPEIPFQNIVDLRYSMNEDENPTIMSANIVIDNKQSNESINQSFNVGNCFEQQQSITTTTNSTRRKSSVSSSCAIEFDVTQTQSEINNNNHRDCKVNFAANSDVVDENNVNENDLLKNNNNHTTTIATTTAATKFQQQYQTKPLKSSSKQKLIKRVLSWNEQIDEYIDQCIEIESNKKLFQQNVNWFLLNFRSNEYENMFGKIPYLVFRSNLFCFSVIWLFMVIISLIILLPMSWFNLIVYIIISLIFIGIFILILLAYEDFVPRLFRRFAEHLENDPSIRNLFCTTMICLLFSMSIIFMIICVHKNQIIIHDGTLSNNNNDNSDKKLLINHHQQQQQFDTKSTIRLTGEVFEIPELSDSNKMFISFRQSNNNDNRSTIKQHEQQQHYKICDNSQYFVFVWMLTMVSTTTFLKLPYIIKLSILSSITLIYIIFIKFIFIIIFNRQQTCAISLFTHGENCMKLETKVFIVLILCFFLVIHHCRLIERTSRLDFLWKQQAKRQLQDMREIRHYNAQLLKNILPDHVANYFLTQDRPQEQLYAQSYACCGVLFASIPNFDNFYSEDINNGVECIRLLNEIIFDFDQLLEDERFRCIEKIKTISSTYMAASGLNPRDQGRTVGFLLDSLVDFALSMMDALQDVNKHSFNSFKMRIGISSGPLVGGVIGAKKPVYDIWGNTVNEASRMDSTGSLDKIQVPKHTGQILKDEGYHLDYRGIIQVKGKGQMETFWVMRKMTRESSLNKSQYGGKKSMAEVIGGMVEVRRKQALGSSLSVPTSSTNRSPRRNPKSQPQQPMSQFDVSNDDDDQQNNGNGSGETSETIKLPTTTTTKDYSFRRKKPGKMSASFRFRKSPSPTPPTSSSSTTQPLHRMMSEISRVGRSRSFYLRNHNNNNNKNSNPTSPKESKNDDNYEFRN</sequence>
<dbReference type="GO" id="GO:0005524">
    <property type="term" value="F:ATP binding"/>
    <property type="evidence" value="ECO:0007669"/>
    <property type="project" value="UniProtKB-KW"/>
</dbReference>
<evidence type="ECO:0000256" key="12">
    <source>
        <dbReference type="ARBA" id="ARBA00022998"/>
    </source>
</evidence>
<evidence type="ECO:0000256" key="1">
    <source>
        <dbReference type="ARBA" id="ARBA00001593"/>
    </source>
</evidence>
<dbReference type="InterPro" id="IPR018297">
    <property type="entry name" value="A/G_cyclase_CS"/>
</dbReference>
<dbReference type="GO" id="GO:0004016">
    <property type="term" value="F:adenylate cyclase activity"/>
    <property type="evidence" value="ECO:0007669"/>
    <property type="project" value="UniProtKB-EC"/>
</dbReference>
<keyword evidence="14" id="KW-0325">Glycoprotein</keyword>
<dbReference type="GO" id="GO:0035556">
    <property type="term" value="P:intracellular signal transduction"/>
    <property type="evidence" value="ECO:0007669"/>
    <property type="project" value="InterPro"/>
</dbReference>
<evidence type="ECO:0000256" key="4">
    <source>
        <dbReference type="ARBA" id="ARBA00012201"/>
    </source>
</evidence>
<evidence type="ECO:0000256" key="9">
    <source>
        <dbReference type="ARBA" id="ARBA00022840"/>
    </source>
</evidence>
<dbReference type="FunCoup" id="A0A6P6YCC8">
    <property type="interactions" value="49"/>
</dbReference>
<evidence type="ECO:0000259" key="19">
    <source>
        <dbReference type="PROSITE" id="PS50125"/>
    </source>
</evidence>
<name>A0A6P6YCC8_DERPT</name>
<feature type="transmembrane region" description="Helical" evidence="18">
    <location>
        <begin position="154"/>
        <end position="178"/>
    </location>
</feature>
<keyword evidence="7" id="KW-0677">Repeat</keyword>
<feature type="domain" description="Guanylate cyclase" evidence="19">
    <location>
        <begin position="394"/>
        <end position="521"/>
    </location>
</feature>
<evidence type="ECO:0000256" key="7">
    <source>
        <dbReference type="ARBA" id="ARBA00022737"/>
    </source>
</evidence>
<evidence type="ECO:0000313" key="20">
    <source>
        <dbReference type="Proteomes" id="UP000515146"/>
    </source>
</evidence>
<dbReference type="Gene3D" id="3.30.70.1230">
    <property type="entry name" value="Nucleotide cyclase"/>
    <property type="match status" value="2"/>
</dbReference>
<dbReference type="GO" id="GO:0046872">
    <property type="term" value="F:metal ion binding"/>
    <property type="evidence" value="ECO:0007669"/>
    <property type="project" value="UniProtKB-KW"/>
</dbReference>
<proteinExistence type="inferred from homology"/>
<dbReference type="KEGG" id="dpte:113796993"/>
<dbReference type="FunFam" id="3.30.70.1230:FF:000114">
    <property type="entry name" value="Adenylate cyclase 8 (brain)"/>
    <property type="match status" value="1"/>
</dbReference>
<evidence type="ECO:0000256" key="8">
    <source>
        <dbReference type="ARBA" id="ARBA00022741"/>
    </source>
</evidence>
<feature type="transmembrane region" description="Helical" evidence="18">
    <location>
        <begin position="1216"/>
        <end position="1234"/>
    </location>
</feature>
<feature type="transmembrane region" description="Helical" evidence="18">
    <location>
        <begin position="243"/>
        <end position="270"/>
    </location>
</feature>
<dbReference type="RefSeq" id="XP_027203098.1">
    <property type="nucleotide sequence ID" value="XM_027347297.1"/>
</dbReference>
<keyword evidence="6" id="KW-0479">Metal-binding</keyword>
<keyword evidence="15 16" id="KW-0456">Lyase</keyword>
<dbReference type="Pfam" id="PF00211">
    <property type="entry name" value="Guanylate_cyc"/>
    <property type="match status" value="2"/>
</dbReference>
<feature type="transmembrane region" description="Helical" evidence="18">
    <location>
        <begin position="1033"/>
        <end position="1058"/>
    </location>
</feature>
<comment type="cofactor">
    <cofactor evidence="2">
        <name>Mg(2+)</name>
        <dbReference type="ChEBI" id="CHEBI:18420"/>
    </cofactor>
</comment>
<evidence type="ECO:0000256" key="18">
    <source>
        <dbReference type="SAM" id="Phobius"/>
    </source>
</evidence>
<dbReference type="EC" id="4.6.1.1" evidence="4"/>
<dbReference type="InterPro" id="IPR032628">
    <property type="entry name" value="AC_N"/>
</dbReference>
<comment type="subcellular location">
    <subcellularLocation>
        <location evidence="3">Membrane</location>
        <topology evidence="3">Multi-pass membrane protein</topology>
    </subcellularLocation>
</comment>
<feature type="region of interest" description="Disordered" evidence="17">
    <location>
        <begin position="692"/>
        <end position="714"/>
    </location>
</feature>
<dbReference type="GO" id="GO:0007189">
    <property type="term" value="P:adenylate cyclase-activating G protein-coupled receptor signaling pathway"/>
    <property type="evidence" value="ECO:0007669"/>
    <property type="project" value="TreeGrafter"/>
</dbReference>
<keyword evidence="5 18" id="KW-0812">Transmembrane</keyword>
<dbReference type="SUPFAM" id="SSF55073">
    <property type="entry name" value="Nucleotide cyclase"/>
    <property type="match status" value="2"/>
</dbReference>
<dbReference type="PANTHER" id="PTHR45627:SF1">
    <property type="entry name" value="ADENYLATE CYCLASE TYPE 8"/>
    <property type="match status" value="1"/>
</dbReference>
<keyword evidence="13 18" id="KW-0472">Membrane</keyword>
<evidence type="ECO:0000256" key="13">
    <source>
        <dbReference type="ARBA" id="ARBA00023136"/>
    </source>
</evidence>
<evidence type="ECO:0000256" key="17">
    <source>
        <dbReference type="SAM" id="MobiDB-lite"/>
    </source>
</evidence>
<feature type="transmembrane region" description="Helical" evidence="18">
    <location>
        <begin position="992"/>
        <end position="1013"/>
    </location>
</feature>
<evidence type="ECO:0000256" key="10">
    <source>
        <dbReference type="ARBA" id="ARBA00022842"/>
    </source>
</evidence>
<keyword evidence="8" id="KW-0547">Nucleotide-binding</keyword>
<feature type="compositionally biased region" description="Basic and acidic residues" evidence="17">
    <location>
        <begin position="1653"/>
        <end position="1665"/>
    </location>
</feature>
<feature type="compositionally biased region" description="Low complexity" evidence="17">
    <location>
        <begin position="1638"/>
        <end position="1652"/>
    </location>
</feature>
<feature type="transmembrane region" description="Helical" evidence="18">
    <location>
        <begin position="291"/>
        <end position="310"/>
    </location>
</feature>
<organism evidence="20 21">
    <name type="scientific">Dermatophagoides pteronyssinus</name>
    <name type="common">European house dust mite</name>
    <dbReference type="NCBI Taxonomy" id="6956"/>
    <lineage>
        <taxon>Eukaryota</taxon>
        <taxon>Metazoa</taxon>
        <taxon>Ecdysozoa</taxon>
        <taxon>Arthropoda</taxon>
        <taxon>Chelicerata</taxon>
        <taxon>Arachnida</taxon>
        <taxon>Acari</taxon>
        <taxon>Acariformes</taxon>
        <taxon>Sarcoptiformes</taxon>
        <taxon>Astigmata</taxon>
        <taxon>Psoroptidia</taxon>
        <taxon>Analgoidea</taxon>
        <taxon>Pyroglyphidae</taxon>
        <taxon>Dermatophagoidinae</taxon>
        <taxon>Dermatophagoides</taxon>
    </lineage>
</organism>
<dbReference type="GO" id="GO:0005886">
    <property type="term" value="C:plasma membrane"/>
    <property type="evidence" value="ECO:0007669"/>
    <property type="project" value="TreeGrafter"/>
</dbReference>
<comment type="catalytic activity">
    <reaction evidence="1">
        <text>ATP = 3',5'-cyclic AMP + diphosphate</text>
        <dbReference type="Rhea" id="RHEA:15389"/>
        <dbReference type="ChEBI" id="CHEBI:30616"/>
        <dbReference type="ChEBI" id="CHEBI:33019"/>
        <dbReference type="ChEBI" id="CHEBI:58165"/>
        <dbReference type="EC" id="4.6.1.1"/>
    </reaction>
</comment>
<feature type="region of interest" description="Disordered" evidence="17">
    <location>
        <begin position="1517"/>
        <end position="1665"/>
    </location>
</feature>
<evidence type="ECO:0000256" key="5">
    <source>
        <dbReference type="ARBA" id="ARBA00022692"/>
    </source>
</evidence>
<dbReference type="FunFam" id="3.30.70.1230:FF:000001">
    <property type="entry name" value="Adenylate cyclase"/>
    <property type="match status" value="1"/>
</dbReference>